<organism evidence="2 3">
    <name type="scientific">Nitrospira tepida</name>
    <dbReference type="NCBI Taxonomy" id="2973512"/>
    <lineage>
        <taxon>Bacteria</taxon>
        <taxon>Pseudomonadati</taxon>
        <taxon>Nitrospirota</taxon>
        <taxon>Nitrospiria</taxon>
        <taxon>Nitrospirales</taxon>
        <taxon>Nitrospiraceae</taxon>
        <taxon>Nitrospira</taxon>
    </lineage>
</organism>
<reference evidence="2" key="1">
    <citation type="submission" date="2022-10" db="EMBL/GenBank/DDBJ databases">
        <authorList>
            <person name="Koch H."/>
        </authorList>
    </citation>
    <scope>NUCLEOTIDE SEQUENCE</scope>
    <source>
        <strain evidence="2">DNF</strain>
    </source>
</reference>
<keyword evidence="1" id="KW-0472">Membrane</keyword>
<dbReference type="KEGG" id="nti:DNFV4_02585"/>
<feature type="transmembrane region" description="Helical" evidence="1">
    <location>
        <begin position="48"/>
        <end position="69"/>
    </location>
</feature>
<accession>A0AA86N007</accession>
<evidence type="ECO:0000313" key="3">
    <source>
        <dbReference type="Proteomes" id="UP001179121"/>
    </source>
</evidence>
<evidence type="ECO:0000256" key="1">
    <source>
        <dbReference type="SAM" id="Phobius"/>
    </source>
</evidence>
<evidence type="ECO:0000313" key="2">
    <source>
        <dbReference type="EMBL" id="CAI4032157.1"/>
    </source>
</evidence>
<gene>
    <name evidence="2" type="ORF">DNFV4_02585</name>
</gene>
<feature type="transmembrane region" description="Helical" evidence="1">
    <location>
        <begin position="75"/>
        <end position="94"/>
    </location>
</feature>
<keyword evidence="1" id="KW-0812">Transmembrane</keyword>
<name>A0AA86N007_9BACT</name>
<sequence>MLLALGVALGVAALDYRAGFGDVPWHALFVIPVVWIALWSAEDDILPVTIMAAIATMLALARVIMSHGIDSSPSFGERAVIVGIIWITVLLALLRKRTRRTFKWIKFSRRL</sequence>
<dbReference type="AlphaFoldDB" id="A0AA86N007"/>
<dbReference type="Proteomes" id="UP001179121">
    <property type="component" value="Chromosome"/>
</dbReference>
<dbReference type="EMBL" id="OX365700">
    <property type="protein sequence ID" value="CAI4032157.1"/>
    <property type="molecule type" value="Genomic_DNA"/>
</dbReference>
<protein>
    <submittedName>
        <fullName evidence="2">Uncharacterized protein</fullName>
    </submittedName>
</protein>
<feature type="transmembrane region" description="Helical" evidence="1">
    <location>
        <begin position="23"/>
        <end position="41"/>
    </location>
</feature>
<proteinExistence type="predicted"/>
<keyword evidence="3" id="KW-1185">Reference proteome</keyword>
<keyword evidence="1" id="KW-1133">Transmembrane helix</keyword>